<dbReference type="InterPro" id="IPR005119">
    <property type="entry name" value="LysR_subst-bd"/>
</dbReference>
<evidence type="ECO:0000313" key="6">
    <source>
        <dbReference type="EMBL" id="RIY41845.1"/>
    </source>
</evidence>
<dbReference type="InterPro" id="IPR050950">
    <property type="entry name" value="HTH-type_LysR_regulators"/>
</dbReference>
<dbReference type="SUPFAM" id="SSF46785">
    <property type="entry name" value="Winged helix' DNA-binding domain"/>
    <property type="match status" value="1"/>
</dbReference>
<evidence type="ECO:0000256" key="3">
    <source>
        <dbReference type="ARBA" id="ARBA00023125"/>
    </source>
</evidence>
<dbReference type="GO" id="GO:0003700">
    <property type="term" value="F:DNA-binding transcription factor activity"/>
    <property type="evidence" value="ECO:0007669"/>
    <property type="project" value="InterPro"/>
</dbReference>
<evidence type="ECO:0000256" key="2">
    <source>
        <dbReference type="ARBA" id="ARBA00023015"/>
    </source>
</evidence>
<comment type="caution">
    <text evidence="6">The sequence shown here is derived from an EMBL/GenBank/DDBJ whole genome shotgun (WGS) entry which is preliminary data.</text>
</comment>
<dbReference type="Gene3D" id="3.40.190.10">
    <property type="entry name" value="Periplasmic binding protein-like II"/>
    <property type="match status" value="2"/>
</dbReference>
<dbReference type="Gene3D" id="1.10.10.10">
    <property type="entry name" value="Winged helix-like DNA-binding domain superfamily/Winged helix DNA-binding domain"/>
    <property type="match status" value="1"/>
</dbReference>
<dbReference type="GO" id="GO:0005829">
    <property type="term" value="C:cytosol"/>
    <property type="evidence" value="ECO:0007669"/>
    <property type="project" value="TreeGrafter"/>
</dbReference>
<comment type="similarity">
    <text evidence="1">Belongs to the LysR transcriptional regulatory family.</text>
</comment>
<evidence type="ECO:0000256" key="4">
    <source>
        <dbReference type="ARBA" id="ARBA00023163"/>
    </source>
</evidence>
<dbReference type="OrthoDB" id="9814165at2"/>
<dbReference type="EMBL" id="NQYH01000002">
    <property type="protein sequence ID" value="RIY41845.1"/>
    <property type="molecule type" value="Genomic_DNA"/>
</dbReference>
<evidence type="ECO:0000313" key="7">
    <source>
        <dbReference type="Proteomes" id="UP000266206"/>
    </source>
</evidence>
<dbReference type="GO" id="GO:0003677">
    <property type="term" value="F:DNA binding"/>
    <property type="evidence" value="ECO:0007669"/>
    <property type="project" value="UniProtKB-KW"/>
</dbReference>
<dbReference type="InterPro" id="IPR036388">
    <property type="entry name" value="WH-like_DNA-bd_sf"/>
</dbReference>
<evidence type="ECO:0000256" key="1">
    <source>
        <dbReference type="ARBA" id="ARBA00009437"/>
    </source>
</evidence>
<dbReference type="InterPro" id="IPR036390">
    <property type="entry name" value="WH_DNA-bd_sf"/>
</dbReference>
<dbReference type="Pfam" id="PF03466">
    <property type="entry name" value="LysR_substrate"/>
    <property type="match status" value="1"/>
</dbReference>
<protein>
    <submittedName>
        <fullName evidence="6">LysR family transcriptional regulator</fullName>
    </submittedName>
</protein>
<dbReference type="SUPFAM" id="SSF53850">
    <property type="entry name" value="Periplasmic binding protein-like II"/>
    <property type="match status" value="1"/>
</dbReference>
<reference evidence="6 7" key="1">
    <citation type="submission" date="2017-08" db="EMBL/GenBank/DDBJ databases">
        <title>Pusillimonas indicus sp. nov., a member of the family Alcaligenaceae isolated from surface seawater.</title>
        <authorList>
            <person name="Li J."/>
        </authorList>
    </citation>
    <scope>NUCLEOTIDE SEQUENCE [LARGE SCALE GENOMIC DNA]</scope>
    <source>
        <strain evidence="6 7">L52-1-41</strain>
    </source>
</reference>
<dbReference type="PRINTS" id="PR00039">
    <property type="entry name" value="HTHLYSR"/>
</dbReference>
<proteinExistence type="inferred from homology"/>
<dbReference type="InterPro" id="IPR000847">
    <property type="entry name" value="LysR_HTH_N"/>
</dbReference>
<dbReference type="PANTHER" id="PTHR30419:SF8">
    <property type="entry name" value="NITROGEN ASSIMILATION TRANSCRIPTIONAL ACTIVATOR-RELATED"/>
    <property type="match status" value="1"/>
</dbReference>
<keyword evidence="2" id="KW-0805">Transcription regulation</keyword>
<dbReference type="PROSITE" id="PS50931">
    <property type="entry name" value="HTH_LYSR"/>
    <property type="match status" value="1"/>
</dbReference>
<dbReference type="PANTHER" id="PTHR30419">
    <property type="entry name" value="HTH-TYPE TRANSCRIPTIONAL REGULATOR YBHD"/>
    <property type="match status" value="1"/>
</dbReference>
<feature type="domain" description="HTH lysR-type" evidence="5">
    <location>
        <begin position="10"/>
        <end position="67"/>
    </location>
</feature>
<gene>
    <name evidence="6" type="ORF">CJP73_04110</name>
</gene>
<accession>A0A3A1YWC8</accession>
<organism evidence="6 7">
    <name type="scientific">Neopusillimonas maritima</name>
    <dbReference type="NCBI Taxonomy" id="2026239"/>
    <lineage>
        <taxon>Bacteria</taxon>
        <taxon>Pseudomonadati</taxon>
        <taxon>Pseudomonadota</taxon>
        <taxon>Betaproteobacteria</taxon>
        <taxon>Burkholderiales</taxon>
        <taxon>Alcaligenaceae</taxon>
        <taxon>Neopusillimonas</taxon>
    </lineage>
</organism>
<evidence type="ECO:0000259" key="5">
    <source>
        <dbReference type="PROSITE" id="PS50931"/>
    </source>
</evidence>
<dbReference type="AlphaFoldDB" id="A0A3A1YWC8"/>
<dbReference type="Pfam" id="PF00126">
    <property type="entry name" value="HTH_1"/>
    <property type="match status" value="1"/>
</dbReference>
<keyword evidence="4" id="KW-0804">Transcription</keyword>
<sequence>MNKDYFLNRVRLRHIQCFVAVAQERNLGKAAERLNLSQPAVSKTLVELEQMADTVLVKRGRFGARLTPDGELLLSYCVSMLEALEGAQRSLSRGFSGSQESVSVGALPTVAPDLLPAALADFRVQYPQARLQVQVATNNLLLEKLKAGEVDFAVGRMAEPQMMVGVSFEFLYAEPLIAVVRADHPLLNAAGATLLSEAVAHPLVVSAAGTVPRHNTETYLKERGMHLPEHRLETLAVSVARLVVLQSDAVWFTPAGAARDDLQRGLLAVLPLSFEGTEEPVGLLYRSEAPLNGPGQGLIRILRNTNRRKEGALTFNVPEKPARRR</sequence>
<keyword evidence="3" id="KW-0238">DNA-binding</keyword>
<dbReference type="Proteomes" id="UP000266206">
    <property type="component" value="Unassembled WGS sequence"/>
</dbReference>
<name>A0A3A1YWC8_9BURK</name>